<evidence type="ECO:0000256" key="1">
    <source>
        <dbReference type="SAM" id="MobiDB-lite"/>
    </source>
</evidence>
<proteinExistence type="predicted"/>
<feature type="compositionally biased region" description="Polar residues" evidence="1">
    <location>
        <begin position="580"/>
        <end position="596"/>
    </location>
</feature>
<dbReference type="PANTHER" id="PTHR42107">
    <property type="entry name" value="YALI0D24453P"/>
    <property type="match status" value="1"/>
</dbReference>
<dbReference type="EMBL" id="ML987191">
    <property type="protein sequence ID" value="KAF2254105.1"/>
    <property type="molecule type" value="Genomic_DNA"/>
</dbReference>
<dbReference type="GeneID" id="54579949"/>
<dbReference type="PANTHER" id="PTHR42107:SF1">
    <property type="entry name" value="WHIM1 DOMAIN-CONTAINING PROTEIN"/>
    <property type="match status" value="1"/>
</dbReference>
<dbReference type="OrthoDB" id="349045at2759"/>
<feature type="compositionally biased region" description="Acidic residues" evidence="1">
    <location>
        <begin position="469"/>
        <end position="511"/>
    </location>
</feature>
<organism evidence="2 3">
    <name type="scientific">Trematosphaeria pertusa</name>
    <dbReference type="NCBI Taxonomy" id="390896"/>
    <lineage>
        <taxon>Eukaryota</taxon>
        <taxon>Fungi</taxon>
        <taxon>Dikarya</taxon>
        <taxon>Ascomycota</taxon>
        <taxon>Pezizomycotina</taxon>
        <taxon>Dothideomycetes</taxon>
        <taxon>Pleosporomycetidae</taxon>
        <taxon>Pleosporales</taxon>
        <taxon>Massarineae</taxon>
        <taxon>Trematosphaeriaceae</taxon>
        <taxon>Trematosphaeria</taxon>
    </lineage>
</organism>
<gene>
    <name evidence="2" type="ORF">BU26DRAFT_502185</name>
</gene>
<feature type="compositionally biased region" description="Polar residues" evidence="1">
    <location>
        <begin position="392"/>
        <end position="404"/>
    </location>
</feature>
<dbReference type="AlphaFoldDB" id="A0A6A6IU70"/>
<sequence length="671" mass="74237">MSDSESSLSTPPATDDEMPVDLPPVKATKAKPQKKRKKKDGTILSFFEPPPSPPRKKRAPSPPHEPVPEDNPDVAVSLRRVHRVSARRDRIFHARPLLMFRSRFTDAFPTKCPHLGPQDVERGVAEPTPSPQIESLLCALLGLVLNRKKPVEKGHYGRALEEAIQTQKSQWPRSWNYINPLHGGRSFNSMAPSERLNLLKTLVLWSLNQSEVVNATIKEAYKSRSTKDKSDMNIPLSVQPWGRDGDKRRYWLIEGQDDTAFRVYRESNPLAKNVTWWSVAGSIDELRELAKKLEEEDGTKEAKVLSERMLNAIPRFEATEVKRKRREYRLARVAAFTRPEPGFSLYEGRTRGKRLKYTFSDEEEIDSDALSVRRSTRNSGRETSAAPAGPTVTASGRQVRSRTTGMYGESLLSGQTTERASPATGDYVRSDASEEPQRPTHGRATRAAGNTVNGWPRGRKHIETYNSLDEMDDEDDATSWDGGDEDEDEPDQMDLDDDKDDSGDDASDEEMEPKSLVVRLKYPKGAFNPPKAVPTVQEEDLIKPEPAAQQSAAPTGPAVIGMGGPAPSPAHIAQLAARPQSFSNMPSNGIQAQQGQPAARATVPVVQGPLPSGDPHTLPKLESFFSPTPPYSAPEEPNPQTQFPVSKAEPSQPPHPFPTTLPTPTPASSWQ</sequence>
<evidence type="ECO:0008006" key="4">
    <source>
        <dbReference type="Google" id="ProtNLM"/>
    </source>
</evidence>
<reference evidence="2" key="1">
    <citation type="journal article" date="2020" name="Stud. Mycol.">
        <title>101 Dothideomycetes genomes: a test case for predicting lifestyles and emergence of pathogens.</title>
        <authorList>
            <person name="Haridas S."/>
            <person name="Albert R."/>
            <person name="Binder M."/>
            <person name="Bloem J."/>
            <person name="Labutti K."/>
            <person name="Salamov A."/>
            <person name="Andreopoulos B."/>
            <person name="Baker S."/>
            <person name="Barry K."/>
            <person name="Bills G."/>
            <person name="Bluhm B."/>
            <person name="Cannon C."/>
            <person name="Castanera R."/>
            <person name="Culley D."/>
            <person name="Daum C."/>
            <person name="Ezra D."/>
            <person name="Gonzalez J."/>
            <person name="Henrissat B."/>
            <person name="Kuo A."/>
            <person name="Liang C."/>
            <person name="Lipzen A."/>
            <person name="Lutzoni F."/>
            <person name="Magnuson J."/>
            <person name="Mondo S."/>
            <person name="Nolan M."/>
            <person name="Ohm R."/>
            <person name="Pangilinan J."/>
            <person name="Park H.-J."/>
            <person name="Ramirez L."/>
            <person name="Alfaro M."/>
            <person name="Sun H."/>
            <person name="Tritt A."/>
            <person name="Yoshinaga Y."/>
            <person name="Zwiers L.-H."/>
            <person name="Turgeon B."/>
            <person name="Goodwin S."/>
            <person name="Spatafora J."/>
            <person name="Crous P."/>
            <person name="Grigoriev I."/>
        </authorList>
    </citation>
    <scope>NUCLEOTIDE SEQUENCE</scope>
    <source>
        <strain evidence="2">CBS 122368</strain>
    </source>
</reference>
<name>A0A6A6IU70_9PLEO</name>
<keyword evidence="3" id="KW-1185">Reference proteome</keyword>
<feature type="compositionally biased region" description="Basic residues" evidence="1">
    <location>
        <begin position="28"/>
        <end position="39"/>
    </location>
</feature>
<dbReference type="RefSeq" id="XP_033689109.1">
    <property type="nucleotide sequence ID" value="XM_033826619.1"/>
</dbReference>
<dbReference type="Proteomes" id="UP000800094">
    <property type="component" value="Unassembled WGS sequence"/>
</dbReference>
<accession>A0A6A6IU70</accession>
<feature type="compositionally biased region" description="Pro residues" evidence="1">
    <location>
        <begin position="651"/>
        <end position="665"/>
    </location>
</feature>
<protein>
    <recommendedName>
        <fullName evidence="4">WHIM1 domain-containing protein</fullName>
    </recommendedName>
</protein>
<evidence type="ECO:0000313" key="2">
    <source>
        <dbReference type="EMBL" id="KAF2254105.1"/>
    </source>
</evidence>
<feature type="region of interest" description="Disordered" evidence="1">
    <location>
        <begin position="368"/>
        <end position="671"/>
    </location>
</feature>
<feature type="compositionally biased region" description="Polar residues" evidence="1">
    <location>
        <begin position="1"/>
        <end position="12"/>
    </location>
</feature>
<feature type="compositionally biased region" description="Basic and acidic residues" evidence="1">
    <location>
        <begin position="428"/>
        <end position="438"/>
    </location>
</feature>
<evidence type="ECO:0000313" key="3">
    <source>
        <dbReference type="Proteomes" id="UP000800094"/>
    </source>
</evidence>
<feature type="region of interest" description="Disordered" evidence="1">
    <location>
        <begin position="1"/>
        <end position="74"/>
    </location>
</feature>